<proteinExistence type="predicted"/>
<reference evidence="2" key="1">
    <citation type="submission" date="2021-02" db="EMBL/GenBank/DDBJ databases">
        <title>Rhodobacter shimadae sp. nov., an aerobic anoxygenic phototrophic bacterium isolated from a hot spring.</title>
        <authorList>
            <person name="Muramatsu S."/>
            <person name="Haruta S."/>
            <person name="Hirose S."/>
            <person name="Hanada S."/>
        </authorList>
    </citation>
    <scope>NUCLEOTIDE SEQUENCE</scope>
    <source>
        <strain evidence="2">N10</strain>
    </source>
</reference>
<accession>A0A8G0ZVF1</accession>
<dbReference type="InterPro" id="IPR010982">
    <property type="entry name" value="Lambda_DNA-bd_dom_sf"/>
</dbReference>
<dbReference type="PROSITE" id="PS50943">
    <property type="entry name" value="HTH_CROC1"/>
    <property type="match status" value="1"/>
</dbReference>
<dbReference type="AlphaFoldDB" id="A0A8G0ZVF1"/>
<evidence type="ECO:0000313" key="2">
    <source>
        <dbReference type="EMBL" id="QYZ70832.1"/>
    </source>
</evidence>
<gene>
    <name evidence="2" type="ORF">JO391_04770</name>
</gene>
<protein>
    <submittedName>
        <fullName evidence="2">Helix-turn-helix domain-containing protein</fullName>
    </submittedName>
</protein>
<evidence type="ECO:0000259" key="1">
    <source>
        <dbReference type="PROSITE" id="PS50943"/>
    </source>
</evidence>
<sequence length="416" mass="43870">MPGTALTGSRVRERRLTLGLKQATVAAAAGLSPSYLNLIEHNRRRIGPAVLARLATALSVAPEILEGGAGAALAEELRAAAAAEEGTEAEVSAVEEFIGRFPGWAGLTAALARRSGQLSRAVEALNDRLGHDPHLSASLHEVLSAAASVRSIAGILAETDDIEAEWSDRFHRSLAEDSERLAIGAEALVAYLDGSDAAREDAVASPQEEVEHWLAARDWQASEEGLDQLASAAARALARDLAARAIRDATDMPEPTFRAALDEGADPAILAARFAVTIPDVLRRIALLPGSRAGLVLCDASGTLTFRKPAEGFAVPRFGAACPLWPLYAALGTPLRPVEARLQVAGQRNRRFRLRAFCQPSWPGGFGGPELREAAMLIEPDPLPAPGPLPEVGSTCRICPAIACPARRESSILSLA</sequence>
<name>A0A8G0ZVF1_9RHOB</name>
<dbReference type="Pfam" id="PF01381">
    <property type="entry name" value="HTH_3"/>
    <property type="match status" value="1"/>
</dbReference>
<dbReference type="GO" id="GO:0003677">
    <property type="term" value="F:DNA binding"/>
    <property type="evidence" value="ECO:0007669"/>
    <property type="project" value="InterPro"/>
</dbReference>
<dbReference type="RefSeq" id="WP_220663049.1">
    <property type="nucleotide sequence ID" value="NZ_CP069370.1"/>
</dbReference>
<feature type="domain" description="HTH cro/C1-type" evidence="1">
    <location>
        <begin position="11"/>
        <end position="65"/>
    </location>
</feature>
<dbReference type="Gene3D" id="1.10.260.40">
    <property type="entry name" value="lambda repressor-like DNA-binding domains"/>
    <property type="match status" value="1"/>
</dbReference>
<dbReference type="InterPro" id="IPR001387">
    <property type="entry name" value="Cro/C1-type_HTH"/>
</dbReference>
<dbReference type="SUPFAM" id="SSF47413">
    <property type="entry name" value="lambda repressor-like DNA-binding domains"/>
    <property type="match status" value="1"/>
</dbReference>
<dbReference type="SMART" id="SM00530">
    <property type="entry name" value="HTH_XRE"/>
    <property type="match status" value="1"/>
</dbReference>
<organism evidence="2 3">
    <name type="scientific">Neotabrizicola shimadae</name>
    <dbReference type="NCBI Taxonomy" id="2807096"/>
    <lineage>
        <taxon>Bacteria</taxon>
        <taxon>Pseudomonadati</taxon>
        <taxon>Pseudomonadota</taxon>
        <taxon>Alphaproteobacteria</taxon>
        <taxon>Rhodobacterales</taxon>
        <taxon>Paracoccaceae</taxon>
        <taxon>Neotabrizicola</taxon>
    </lineage>
</organism>
<dbReference type="Proteomes" id="UP000826300">
    <property type="component" value="Chromosome"/>
</dbReference>
<dbReference type="CDD" id="cd00093">
    <property type="entry name" value="HTH_XRE"/>
    <property type="match status" value="1"/>
</dbReference>
<keyword evidence="3" id="KW-1185">Reference proteome</keyword>
<dbReference type="EMBL" id="CP069370">
    <property type="protein sequence ID" value="QYZ70832.1"/>
    <property type="molecule type" value="Genomic_DNA"/>
</dbReference>
<evidence type="ECO:0000313" key="3">
    <source>
        <dbReference type="Proteomes" id="UP000826300"/>
    </source>
</evidence>
<dbReference type="KEGG" id="nsm:JO391_04770"/>